<dbReference type="PIRSF" id="PIRSF000137">
    <property type="entry name" value="Alcohol_oxidase"/>
    <property type="match status" value="1"/>
</dbReference>
<comment type="similarity">
    <text evidence="2">Belongs to the GMC oxidoreductase family.</text>
</comment>
<dbReference type="SUPFAM" id="SSF54373">
    <property type="entry name" value="FAD-linked reductases, C-terminal domain"/>
    <property type="match status" value="1"/>
</dbReference>
<reference evidence="8" key="1">
    <citation type="submission" date="2016-07" db="EMBL/GenBank/DDBJ databases">
        <title>New class B carbapenemase carried by novel plasmid in Pseudomonas putida enviromental strain in eastern Amazonia.</title>
        <authorList>
            <person name="Souza C.O."/>
            <person name="Lima K.V."/>
            <person name="Brasiliense D.M."/>
            <person name="Perez-Chaparro P.J."/>
            <person name="Mamizuka E.M."/>
            <person name="Lima M.O."/>
            <person name="Lima L.N."/>
            <person name="McCulloch J.A."/>
        </authorList>
    </citation>
    <scope>NUCLEOTIDE SEQUENCE [LARGE SCALE GENOMIC DNA]</scope>
    <source>
        <strain evidence="8">IEC33019</strain>
    </source>
</reference>
<dbReference type="Pfam" id="PF00732">
    <property type="entry name" value="GMC_oxred_N"/>
    <property type="match status" value="1"/>
</dbReference>
<dbReference type="InterPro" id="IPR007867">
    <property type="entry name" value="GMC_OxRtase_C"/>
</dbReference>
<evidence type="ECO:0000256" key="5">
    <source>
        <dbReference type="ARBA" id="ARBA00023002"/>
    </source>
</evidence>
<dbReference type="Gene3D" id="3.50.50.60">
    <property type="entry name" value="FAD/NAD(P)-binding domain"/>
    <property type="match status" value="1"/>
</dbReference>
<dbReference type="RefSeq" id="WP_070091308.1">
    <property type="nucleotide sequence ID" value="NZ_CP016634.1"/>
</dbReference>
<dbReference type="InterPro" id="IPR000172">
    <property type="entry name" value="GMC_OxRdtase_N"/>
</dbReference>
<feature type="binding site" evidence="6">
    <location>
        <position position="222"/>
    </location>
    <ligand>
        <name>FAD</name>
        <dbReference type="ChEBI" id="CHEBI:57692"/>
    </ligand>
</feature>
<keyword evidence="4 6" id="KW-0274">FAD</keyword>
<keyword evidence="3" id="KW-0285">Flavoprotein</keyword>
<dbReference type="SMR" id="A0A1B2F0K4"/>
<keyword evidence="5" id="KW-0560">Oxidoreductase</keyword>
<dbReference type="AlphaFoldDB" id="A0A1B2F0K4"/>
<dbReference type="PROSITE" id="PS00624">
    <property type="entry name" value="GMC_OXRED_2"/>
    <property type="match status" value="1"/>
</dbReference>
<comment type="cofactor">
    <cofactor evidence="1 6">
        <name>FAD</name>
        <dbReference type="ChEBI" id="CHEBI:57692"/>
    </cofactor>
</comment>
<evidence type="ECO:0000256" key="1">
    <source>
        <dbReference type="ARBA" id="ARBA00001974"/>
    </source>
</evidence>
<dbReference type="InterPro" id="IPR036188">
    <property type="entry name" value="FAD/NAD-bd_sf"/>
</dbReference>
<accession>A0A1B2F0K4</accession>
<feature type="domain" description="Glucose-methanol-choline oxidoreductase N-terminal" evidence="7">
    <location>
        <begin position="257"/>
        <end position="271"/>
    </location>
</feature>
<name>A0A1B2F0K4_PSEPU</name>
<evidence type="ECO:0000259" key="7">
    <source>
        <dbReference type="PROSITE" id="PS00624"/>
    </source>
</evidence>
<dbReference type="InterPro" id="IPR012132">
    <property type="entry name" value="GMC_OxRdtase"/>
</dbReference>
<protein>
    <submittedName>
        <fullName evidence="8">Alcohol dehydrogenase</fullName>
    </submittedName>
</protein>
<dbReference type="PANTHER" id="PTHR11552:SF147">
    <property type="entry name" value="CHOLINE DEHYDROGENASE, MITOCHONDRIAL"/>
    <property type="match status" value="1"/>
</dbReference>
<evidence type="ECO:0000313" key="8">
    <source>
        <dbReference type="EMBL" id="ANY85683.1"/>
    </source>
</evidence>
<organism evidence="8">
    <name type="scientific">Pseudomonas putida</name>
    <name type="common">Arthrobacter siderocapsulatus</name>
    <dbReference type="NCBI Taxonomy" id="303"/>
    <lineage>
        <taxon>Bacteria</taxon>
        <taxon>Pseudomonadati</taxon>
        <taxon>Pseudomonadota</taxon>
        <taxon>Gammaproteobacteria</taxon>
        <taxon>Pseudomonadales</taxon>
        <taxon>Pseudomonadaceae</taxon>
        <taxon>Pseudomonas</taxon>
    </lineage>
</organism>
<dbReference type="Pfam" id="PF05199">
    <property type="entry name" value="GMC_oxred_C"/>
    <property type="match status" value="1"/>
</dbReference>
<dbReference type="GO" id="GO:0050660">
    <property type="term" value="F:flavin adenine dinucleotide binding"/>
    <property type="evidence" value="ECO:0007669"/>
    <property type="project" value="InterPro"/>
</dbReference>
<sequence length="548" mass="59375">MPSADSVFDYVVVGAGPAGCLLANRLSADPSCRVLLLEAGGRDNYPWIHIPVGYLYCIGNPRTDWCFKTEAQPGLGGRSLGYPRGKVLGGCSSINGMIYMRGQAADYDRWADQGNDGWAWKDVLPLFKASERHFAGASDSHGAEGEWRVEQQRYSWPILDAFRDAAEQTGIAKVADFNTGDNAGCGYFQVNQRSGVRWNASKAFLRPVQDRPNLTVLTGVQVDQILLENARATAVKARWQGAWHAFKAQREIILCAGAIGSPGILQRSGIGPRTLLEGLGIGVRHELPGVGGNLQDHLQLRLIYQIRNTRTLNQMANSLWGKMGMGLRYLYDRSGPLAMAPSQLGAFVRSGPEQATANLQYHVQPLSLERFGEPLHRFPAFTASVCNLRPASRGRIDIRSADMLAAPSIDPNYLSDPQDLKVAADAIRITRRIVQAPALAAFDPREYLPGPALQTEAQLHEAAGKIGTTIFHPVGTCRMGSGPLDVVDNQLRVQGVPGLRVADASIMPQIVSGNTCSPTLMIAEKAAQLIFKGALTQTNLSDTAIPTP</sequence>
<evidence type="ECO:0000256" key="4">
    <source>
        <dbReference type="ARBA" id="ARBA00022827"/>
    </source>
</evidence>
<proteinExistence type="inferred from homology"/>
<dbReference type="Gene3D" id="3.30.560.10">
    <property type="entry name" value="Glucose Oxidase, domain 3"/>
    <property type="match status" value="1"/>
</dbReference>
<evidence type="ECO:0000256" key="6">
    <source>
        <dbReference type="PIRSR" id="PIRSR000137-2"/>
    </source>
</evidence>
<dbReference type="SUPFAM" id="SSF51905">
    <property type="entry name" value="FAD/NAD(P)-binding domain"/>
    <property type="match status" value="1"/>
</dbReference>
<dbReference type="PANTHER" id="PTHR11552">
    <property type="entry name" value="GLUCOSE-METHANOL-CHOLINE GMC OXIDOREDUCTASE"/>
    <property type="match status" value="1"/>
</dbReference>
<dbReference type="EMBL" id="CP016634">
    <property type="protein sequence ID" value="ANY85683.1"/>
    <property type="molecule type" value="Genomic_DNA"/>
</dbReference>
<dbReference type="GO" id="GO:0016614">
    <property type="term" value="F:oxidoreductase activity, acting on CH-OH group of donors"/>
    <property type="evidence" value="ECO:0007669"/>
    <property type="project" value="InterPro"/>
</dbReference>
<feature type="binding site" evidence="6">
    <location>
        <position position="87"/>
    </location>
    <ligand>
        <name>FAD</name>
        <dbReference type="ChEBI" id="CHEBI:57692"/>
    </ligand>
</feature>
<evidence type="ECO:0000256" key="3">
    <source>
        <dbReference type="ARBA" id="ARBA00022630"/>
    </source>
</evidence>
<evidence type="ECO:0000256" key="2">
    <source>
        <dbReference type="ARBA" id="ARBA00010790"/>
    </source>
</evidence>
<gene>
    <name evidence="8" type="primary">alkJ</name>
    <name evidence="8" type="ORF">IEC33019_0068</name>
</gene>